<feature type="region of interest" description="Disordered" evidence="1">
    <location>
        <begin position="1"/>
        <end position="24"/>
    </location>
</feature>
<proteinExistence type="predicted"/>
<dbReference type="EMBL" id="BAAAZY010000011">
    <property type="protein sequence ID" value="GAA4063045.1"/>
    <property type="molecule type" value="Genomic_DNA"/>
</dbReference>
<organism evidence="2 3">
    <name type="scientific">Streptomyces shaanxiensis</name>
    <dbReference type="NCBI Taxonomy" id="653357"/>
    <lineage>
        <taxon>Bacteria</taxon>
        <taxon>Bacillati</taxon>
        <taxon>Actinomycetota</taxon>
        <taxon>Actinomycetes</taxon>
        <taxon>Kitasatosporales</taxon>
        <taxon>Streptomycetaceae</taxon>
        <taxon>Streptomyces</taxon>
    </lineage>
</organism>
<protein>
    <submittedName>
        <fullName evidence="2">Uncharacterized protein</fullName>
    </submittedName>
</protein>
<accession>A0ABP7VAH8</accession>
<reference evidence="3" key="1">
    <citation type="journal article" date="2019" name="Int. J. Syst. Evol. Microbiol.">
        <title>The Global Catalogue of Microorganisms (GCM) 10K type strain sequencing project: providing services to taxonomists for standard genome sequencing and annotation.</title>
        <authorList>
            <consortium name="The Broad Institute Genomics Platform"/>
            <consortium name="The Broad Institute Genome Sequencing Center for Infectious Disease"/>
            <person name="Wu L."/>
            <person name="Ma J."/>
        </authorList>
    </citation>
    <scope>NUCLEOTIDE SEQUENCE [LARGE SCALE GENOMIC DNA]</scope>
    <source>
        <strain evidence="3">JCM 16925</strain>
    </source>
</reference>
<sequence length="171" mass="18095">MSHERERPETPDPAKSPDLTDLADVTDVTGAAQQFAQPVLAVADRGAGDRTGAGRRAVALGEGLVEPFQFLDRRREIGVGDRHAAAAGGGHAEAEGLTWRAGGLVLAPQPHDGALRETVEKLVGAPGRWVDGVWVWDLHQQVLTQGLAQGSDQDDELAQGVRPRPAPITLP</sequence>
<evidence type="ECO:0000313" key="3">
    <source>
        <dbReference type="Proteomes" id="UP001499984"/>
    </source>
</evidence>
<keyword evidence="3" id="KW-1185">Reference proteome</keyword>
<feature type="compositionally biased region" description="Basic and acidic residues" evidence="1">
    <location>
        <begin position="1"/>
        <end position="12"/>
    </location>
</feature>
<comment type="caution">
    <text evidence="2">The sequence shown here is derived from an EMBL/GenBank/DDBJ whole genome shotgun (WGS) entry which is preliminary data.</text>
</comment>
<name>A0ABP7VAH8_9ACTN</name>
<evidence type="ECO:0000313" key="2">
    <source>
        <dbReference type="EMBL" id="GAA4063045.1"/>
    </source>
</evidence>
<gene>
    <name evidence="2" type="ORF">GCM10022233_41280</name>
</gene>
<dbReference type="Proteomes" id="UP001499984">
    <property type="component" value="Unassembled WGS sequence"/>
</dbReference>
<evidence type="ECO:0000256" key="1">
    <source>
        <dbReference type="SAM" id="MobiDB-lite"/>
    </source>
</evidence>
<feature type="region of interest" description="Disordered" evidence="1">
    <location>
        <begin position="148"/>
        <end position="171"/>
    </location>
</feature>